<dbReference type="InterPro" id="IPR050483">
    <property type="entry name" value="CoA-transferase_III_domain"/>
</dbReference>
<organism evidence="3 4">
    <name type="scientific">Variovorax ginsengisoli</name>
    <dbReference type="NCBI Taxonomy" id="363844"/>
    <lineage>
        <taxon>Bacteria</taxon>
        <taxon>Pseudomonadati</taxon>
        <taxon>Pseudomonadota</taxon>
        <taxon>Betaproteobacteria</taxon>
        <taxon>Burkholderiales</taxon>
        <taxon>Comamonadaceae</taxon>
        <taxon>Variovorax</taxon>
    </lineage>
</organism>
<sequence>MASKPLEGITVLALEQAVAAPYCSSRLADAGARVIKIERAEGDFARGYDSAVHGESSYFVWINRGKESIALDLRSDEDRAQFSALVAGADVFIQNLAPGATTRLGFGSAKLRELHPRLITCDISGYGESGPLHELKAYDLLVQAESGLVAVSGAPGPWGRVGVSICDITAGMNALIGIQQALLQRERTGRGSGIKVSLFDSAAELMAVPYLQARYGAGAPDRVGLRHPSIAPYGAFTCSDGREFVLSIQNEREWASFCQRVLLRPDIATDVRFTSNNVRTSNRVELESLIRDVFAELTYAQAVDRLTEAQTAYGAINSVHDLIHATHEGARPGRRDSGDAVRDGVGRGLLSAGTRRRPAWRSAAARVRVDVRIERMKRSNARHPEPVHQRRQSGHHRRQRGEISHGESILPSTGGSAHSRDGTTFLASGKTRTNQ</sequence>
<feature type="compositionally biased region" description="Basic and acidic residues" evidence="2">
    <location>
        <begin position="375"/>
        <end position="388"/>
    </location>
</feature>
<dbReference type="InterPro" id="IPR003673">
    <property type="entry name" value="CoA-Trfase_fam_III"/>
</dbReference>
<evidence type="ECO:0000256" key="2">
    <source>
        <dbReference type="SAM" id="MobiDB-lite"/>
    </source>
</evidence>
<feature type="region of interest" description="Disordered" evidence="2">
    <location>
        <begin position="375"/>
        <end position="435"/>
    </location>
</feature>
<keyword evidence="1" id="KW-0808">Transferase</keyword>
<dbReference type="RefSeq" id="WP_301808161.1">
    <property type="nucleotide sequence ID" value="NZ_JAUJZH010000006.1"/>
</dbReference>
<dbReference type="PANTHER" id="PTHR48207:SF3">
    <property type="entry name" value="SUCCINATE--HYDROXYMETHYLGLUTARATE COA-TRANSFERASE"/>
    <property type="match status" value="1"/>
</dbReference>
<proteinExistence type="predicted"/>
<dbReference type="InterPro" id="IPR044855">
    <property type="entry name" value="CoA-Trfase_III_dom3_sf"/>
</dbReference>
<keyword evidence="4" id="KW-1185">Reference proteome</keyword>
<dbReference type="Gene3D" id="3.30.1540.10">
    <property type="entry name" value="formyl-coa transferase, domain 3"/>
    <property type="match status" value="1"/>
</dbReference>
<feature type="region of interest" description="Disordered" evidence="2">
    <location>
        <begin position="328"/>
        <end position="347"/>
    </location>
</feature>
<feature type="compositionally biased region" description="Basic residues" evidence="2">
    <location>
        <begin position="389"/>
        <end position="399"/>
    </location>
</feature>
<dbReference type="InterPro" id="IPR023606">
    <property type="entry name" value="CoA-Trfase_III_dom_1_sf"/>
</dbReference>
<reference evidence="3" key="1">
    <citation type="submission" date="2023-06" db="EMBL/GenBank/DDBJ databases">
        <authorList>
            <person name="Jiang Y."/>
            <person name="Liu Q."/>
        </authorList>
    </citation>
    <scope>NUCLEOTIDE SEQUENCE</scope>
    <source>
        <strain evidence="3">CGMCC 1.12090</strain>
    </source>
</reference>
<name>A0ABT8S1Q1_9BURK</name>
<dbReference type="EMBL" id="JAUKVY010000006">
    <property type="protein sequence ID" value="MDO1532854.1"/>
    <property type="molecule type" value="Genomic_DNA"/>
</dbReference>
<dbReference type="Pfam" id="PF02515">
    <property type="entry name" value="CoA_transf_3"/>
    <property type="match status" value="1"/>
</dbReference>
<evidence type="ECO:0000256" key="1">
    <source>
        <dbReference type="ARBA" id="ARBA00022679"/>
    </source>
</evidence>
<protein>
    <submittedName>
        <fullName evidence="3">CaiB/BaiF CoA-transferase family protein</fullName>
    </submittedName>
</protein>
<comment type="caution">
    <text evidence="3">The sequence shown here is derived from an EMBL/GenBank/DDBJ whole genome shotgun (WGS) entry which is preliminary data.</text>
</comment>
<feature type="compositionally biased region" description="Basic and acidic residues" evidence="2">
    <location>
        <begin position="328"/>
        <end position="345"/>
    </location>
</feature>
<dbReference type="PANTHER" id="PTHR48207">
    <property type="entry name" value="SUCCINATE--HYDROXYMETHYLGLUTARATE COA-TRANSFERASE"/>
    <property type="match status" value="1"/>
</dbReference>
<dbReference type="Proteomes" id="UP001169027">
    <property type="component" value="Unassembled WGS sequence"/>
</dbReference>
<dbReference type="Gene3D" id="3.40.50.10540">
    <property type="entry name" value="Crotonobetainyl-coa:carnitine coa-transferase, domain 1"/>
    <property type="match status" value="1"/>
</dbReference>
<accession>A0ABT8S1Q1</accession>
<evidence type="ECO:0000313" key="3">
    <source>
        <dbReference type="EMBL" id="MDO1532854.1"/>
    </source>
</evidence>
<gene>
    <name evidence="3" type="ORF">Q2T77_11200</name>
</gene>
<dbReference type="SUPFAM" id="SSF89796">
    <property type="entry name" value="CoA-transferase family III (CaiB/BaiF)"/>
    <property type="match status" value="1"/>
</dbReference>
<evidence type="ECO:0000313" key="4">
    <source>
        <dbReference type="Proteomes" id="UP001169027"/>
    </source>
</evidence>